<evidence type="ECO:0000313" key="2">
    <source>
        <dbReference type="EnsemblPlants" id="TuG1812G0200000537.01.T01"/>
    </source>
</evidence>
<reference evidence="2" key="2">
    <citation type="submission" date="2018-03" db="EMBL/GenBank/DDBJ databases">
        <title>The Triticum urartu genome reveals the dynamic nature of wheat genome evolution.</title>
        <authorList>
            <person name="Ling H."/>
            <person name="Ma B."/>
            <person name="Shi X."/>
            <person name="Liu H."/>
            <person name="Dong L."/>
            <person name="Sun H."/>
            <person name="Cao Y."/>
            <person name="Gao Q."/>
            <person name="Zheng S."/>
            <person name="Li Y."/>
            <person name="Yu Y."/>
            <person name="Du H."/>
            <person name="Qi M."/>
            <person name="Li Y."/>
            <person name="Yu H."/>
            <person name="Cui Y."/>
            <person name="Wang N."/>
            <person name="Chen C."/>
            <person name="Wu H."/>
            <person name="Zhao Y."/>
            <person name="Zhang J."/>
            <person name="Li Y."/>
            <person name="Zhou W."/>
            <person name="Zhang B."/>
            <person name="Hu W."/>
            <person name="Eijk M."/>
            <person name="Tang J."/>
            <person name="Witsenboer H."/>
            <person name="Zhao S."/>
            <person name="Li Z."/>
            <person name="Zhang A."/>
            <person name="Wang D."/>
            <person name="Liang C."/>
        </authorList>
    </citation>
    <scope>NUCLEOTIDE SEQUENCE [LARGE SCALE GENOMIC DNA]</scope>
    <source>
        <strain evidence="2">cv. G1812</strain>
    </source>
</reference>
<reference evidence="2" key="3">
    <citation type="submission" date="2022-06" db="UniProtKB">
        <authorList>
            <consortium name="EnsemblPlants"/>
        </authorList>
    </citation>
    <scope>IDENTIFICATION</scope>
</reference>
<keyword evidence="3" id="KW-1185">Reference proteome</keyword>
<evidence type="ECO:0000313" key="3">
    <source>
        <dbReference type="Proteomes" id="UP000015106"/>
    </source>
</evidence>
<name>A0A8R7P9N3_TRIUA</name>
<proteinExistence type="predicted"/>
<feature type="region of interest" description="Disordered" evidence="1">
    <location>
        <begin position="1"/>
        <end position="24"/>
    </location>
</feature>
<protein>
    <submittedName>
        <fullName evidence="2">Uncharacterized protein</fullName>
    </submittedName>
</protein>
<dbReference type="Gramene" id="TuG1812G0200000537.01.T01">
    <property type="protein sequence ID" value="TuG1812G0200000537.01.T01"/>
    <property type="gene ID" value="TuG1812G0200000537.01"/>
</dbReference>
<dbReference type="Proteomes" id="UP000015106">
    <property type="component" value="Chromosome 2"/>
</dbReference>
<accession>A0A8R7P9N3</accession>
<evidence type="ECO:0000256" key="1">
    <source>
        <dbReference type="SAM" id="MobiDB-lite"/>
    </source>
</evidence>
<organism evidence="2 3">
    <name type="scientific">Triticum urartu</name>
    <name type="common">Red wild einkorn</name>
    <name type="synonym">Crithodium urartu</name>
    <dbReference type="NCBI Taxonomy" id="4572"/>
    <lineage>
        <taxon>Eukaryota</taxon>
        <taxon>Viridiplantae</taxon>
        <taxon>Streptophyta</taxon>
        <taxon>Embryophyta</taxon>
        <taxon>Tracheophyta</taxon>
        <taxon>Spermatophyta</taxon>
        <taxon>Magnoliopsida</taxon>
        <taxon>Liliopsida</taxon>
        <taxon>Poales</taxon>
        <taxon>Poaceae</taxon>
        <taxon>BOP clade</taxon>
        <taxon>Pooideae</taxon>
        <taxon>Triticodae</taxon>
        <taxon>Triticeae</taxon>
        <taxon>Triticinae</taxon>
        <taxon>Triticum</taxon>
    </lineage>
</organism>
<dbReference type="EnsemblPlants" id="TuG1812G0200000537.01.T01">
    <property type="protein sequence ID" value="TuG1812G0200000537.01.T01"/>
    <property type="gene ID" value="TuG1812G0200000537.01"/>
</dbReference>
<dbReference type="AlphaFoldDB" id="A0A8R7P9N3"/>
<reference evidence="3" key="1">
    <citation type="journal article" date="2013" name="Nature">
        <title>Draft genome of the wheat A-genome progenitor Triticum urartu.</title>
        <authorList>
            <person name="Ling H.Q."/>
            <person name="Zhao S."/>
            <person name="Liu D."/>
            <person name="Wang J."/>
            <person name="Sun H."/>
            <person name="Zhang C."/>
            <person name="Fan H."/>
            <person name="Li D."/>
            <person name="Dong L."/>
            <person name="Tao Y."/>
            <person name="Gao C."/>
            <person name="Wu H."/>
            <person name="Li Y."/>
            <person name="Cui Y."/>
            <person name="Guo X."/>
            <person name="Zheng S."/>
            <person name="Wang B."/>
            <person name="Yu K."/>
            <person name="Liang Q."/>
            <person name="Yang W."/>
            <person name="Lou X."/>
            <person name="Chen J."/>
            <person name="Feng M."/>
            <person name="Jian J."/>
            <person name="Zhang X."/>
            <person name="Luo G."/>
            <person name="Jiang Y."/>
            <person name="Liu J."/>
            <person name="Wang Z."/>
            <person name="Sha Y."/>
            <person name="Zhang B."/>
            <person name="Wu H."/>
            <person name="Tang D."/>
            <person name="Shen Q."/>
            <person name="Xue P."/>
            <person name="Zou S."/>
            <person name="Wang X."/>
            <person name="Liu X."/>
            <person name="Wang F."/>
            <person name="Yang Y."/>
            <person name="An X."/>
            <person name="Dong Z."/>
            <person name="Zhang K."/>
            <person name="Zhang X."/>
            <person name="Luo M.C."/>
            <person name="Dvorak J."/>
            <person name="Tong Y."/>
            <person name="Wang J."/>
            <person name="Yang H."/>
            <person name="Li Z."/>
            <person name="Wang D."/>
            <person name="Zhang A."/>
            <person name="Wang J."/>
        </authorList>
    </citation>
    <scope>NUCLEOTIDE SEQUENCE</scope>
    <source>
        <strain evidence="3">cv. G1812</strain>
    </source>
</reference>
<sequence length="61" mass="7072">SWSRAKHCNEDRDSRLMSTTNRQGHKDWTHWPTGIMEIIVGVTVNTVHGYGKWNKVDHSIP</sequence>